<evidence type="ECO:0000256" key="10">
    <source>
        <dbReference type="ARBA" id="ARBA00048605"/>
    </source>
</evidence>
<evidence type="ECO:0000256" key="2">
    <source>
        <dbReference type="ARBA" id="ARBA00004922"/>
    </source>
</evidence>
<dbReference type="InterPro" id="IPR050749">
    <property type="entry name" value="Glycosyl_Hydrolase_47"/>
</dbReference>
<evidence type="ECO:0000256" key="3">
    <source>
        <dbReference type="ARBA" id="ARBA00007658"/>
    </source>
</evidence>
<dbReference type="SUPFAM" id="SSF48225">
    <property type="entry name" value="Seven-hairpin glycosidases"/>
    <property type="match status" value="1"/>
</dbReference>
<evidence type="ECO:0000256" key="5">
    <source>
        <dbReference type="ARBA" id="ARBA00022723"/>
    </source>
</evidence>
<protein>
    <recommendedName>
        <fullName evidence="4">mannosyl-oligosaccharide 1,2-alpha-mannosidase</fullName>
        <ecNumber evidence="4">3.2.1.113</ecNumber>
    </recommendedName>
</protein>
<dbReference type="EMBL" id="CANTFL010000478">
    <property type="protein sequence ID" value="CAI5723364.1"/>
    <property type="molecule type" value="Genomic_DNA"/>
</dbReference>
<feature type="compositionally biased region" description="Basic and acidic residues" evidence="11">
    <location>
        <begin position="193"/>
        <end position="203"/>
    </location>
</feature>
<comment type="pathway">
    <text evidence="2">Protein modification; protein glycosylation.</text>
</comment>
<keyword evidence="5" id="KW-0479">Metal-binding</keyword>
<name>A0AAV0TMW0_HYABA</name>
<comment type="similarity">
    <text evidence="3">Belongs to the glycosyl hydrolase 47 family.</text>
</comment>
<keyword evidence="7" id="KW-0106">Calcium</keyword>
<reference evidence="12" key="1">
    <citation type="submission" date="2022-12" db="EMBL/GenBank/DDBJ databases">
        <authorList>
            <person name="Webb A."/>
        </authorList>
    </citation>
    <scope>NUCLEOTIDE SEQUENCE</scope>
    <source>
        <strain evidence="12">Hp1</strain>
    </source>
</reference>
<dbReference type="Proteomes" id="UP001162031">
    <property type="component" value="Unassembled WGS sequence"/>
</dbReference>
<dbReference type="AlphaFoldDB" id="A0AAV0TMW0"/>
<comment type="catalytic activity">
    <reaction evidence="9">
        <text>N(4)-(alpha-D-Man-(1-&gt;2)-alpha-D-Man-(1-&gt;2)-alpha-D-Man-(1-&gt;3)-[alpha-D-Man-(1-&gt;3)-[alpha-D-Man-(1-&gt;2)-alpha-D-Man-(1-&gt;6)]-alpha-D-Man-(1-&gt;6)]-beta-D-Man-(1-&gt;4)-beta-D-GlcNAc-(1-&gt;4)-beta-D-GlcNAc)-L-asparaginyl-[protein] (N-glucan mannose isomer 8A1,2,3B1,3) + 3 H2O = N(4)-(alpha-D-Man-(1-&gt;3)-[alpha-D-Man-(1-&gt;3)-[alpha-D-Man-(1-&gt;6)]-alpha-D-Man-(1-&gt;6)]-beta-D-Man-(1-&gt;4)-beta-D-GlcNAc-(1-&gt;4)-beta-D-GlcNAc)-L-asparaginyl-[protein] (N-glucan mannose isomer 5A1,2) + 3 beta-D-mannose</text>
        <dbReference type="Rhea" id="RHEA:56028"/>
        <dbReference type="Rhea" id="RHEA-COMP:14358"/>
        <dbReference type="Rhea" id="RHEA-COMP:14367"/>
        <dbReference type="ChEBI" id="CHEBI:15377"/>
        <dbReference type="ChEBI" id="CHEBI:28563"/>
        <dbReference type="ChEBI" id="CHEBI:59087"/>
        <dbReference type="ChEBI" id="CHEBI:60628"/>
        <dbReference type="EC" id="3.2.1.113"/>
    </reaction>
</comment>
<evidence type="ECO:0000256" key="11">
    <source>
        <dbReference type="SAM" id="MobiDB-lite"/>
    </source>
</evidence>
<dbReference type="InterPro" id="IPR001382">
    <property type="entry name" value="Glyco_hydro_47"/>
</dbReference>
<dbReference type="InterPro" id="IPR036026">
    <property type="entry name" value="Seven-hairpin_glycosidases"/>
</dbReference>
<dbReference type="PANTHER" id="PTHR11742">
    <property type="entry name" value="MANNOSYL-OLIGOSACCHARIDE ALPHA-1,2-MANNOSIDASE-RELATED"/>
    <property type="match status" value="1"/>
</dbReference>
<dbReference type="Gene3D" id="1.50.10.10">
    <property type="match status" value="2"/>
</dbReference>
<dbReference type="GO" id="GO:0004571">
    <property type="term" value="F:mannosyl-oligosaccharide 1,2-alpha-mannosidase activity"/>
    <property type="evidence" value="ECO:0007669"/>
    <property type="project" value="UniProtKB-EC"/>
</dbReference>
<dbReference type="PANTHER" id="PTHR11742:SF55">
    <property type="entry name" value="ENDOPLASMIC RETICULUM MANNOSYL-OLIGOSACCHARIDE 1,2-ALPHA-MANNOSIDASE"/>
    <property type="match status" value="1"/>
</dbReference>
<dbReference type="GO" id="GO:0005509">
    <property type="term" value="F:calcium ion binding"/>
    <property type="evidence" value="ECO:0007669"/>
    <property type="project" value="InterPro"/>
</dbReference>
<evidence type="ECO:0000256" key="8">
    <source>
        <dbReference type="ARBA" id="ARBA00023157"/>
    </source>
</evidence>
<evidence type="ECO:0000256" key="6">
    <source>
        <dbReference type="ARBA" id="ARBA00022801"/>
    </source>
</evidence>
<comment type="cofactor">
    <cofactor evidence="1">
        <name>Ca(2+)</name>
        <dbReference type="ChEBI" id="CHEBI:29108"/>
    </cofactor>
</comment>
<dbReference type="GO" id="GO:0005783">
    <property type="term" value="C:endoplasmic reticulum"/>
    <property type="evidence" value="ECO:0007669"/>
    <property type="project" value="TreeGrafter"/>
</dbReference>
<keyword evidence="6" id="KW-0378">Hydrolase</keyword>
<proteinExistence type="inferred from homology"/>
<dbReference type="GO" id="GO:0016020">
    <property type="term" value="C:membrane"/>
    <property type="evidence" value="ECO:0007669"/>
    <property type="project" value="InterPro"/>
</dbReference>
<accession>A0AAV0TMW0</accession>
<evidence type="ECO:0000256" key="9">
    <source>
        <dbReference type="ARBA" id="ARBA00047669"/>
    </source>
</evidence>
<evidence type="ECO:0000256" key="4">
    <source>
        <dbReference type="ARBA" id="ARBA00012238"/>
    </source>
</evidence>
<keyword evidence="8" id="KW-1015">Disulfide bond</keyword>
<keyword evidence="13" id="KW-1185">Reference proteome</keyword>
<organism evidence="12 13">
    <name type="scientific">Hyaloperonospora brassicae</name>
    <name type="common">Brassica downy mildew</name>
    <name type="synonym">Peronospora brassicae</name>
    <dbReference type="NCBI Taxonomy" id="162125"/>
    <lineage>
        <taxon>Eukaryota</taxon>
        <taxon>Sar</taxon>
        <taxon>Stramenopiles</taxon>
        <taxon>Oomycota</taxon>
        <taxon>Peronosporomycetes</taxon>
        <taxon>Peronosporales</taxon>
        <taxon>Peronosporaceae</taxon>
        <taxon>Hyaloperonospora</taxon>
    </lineage>
</organism>
<evidence type="ECO:0000256" key="7">
    <source>
        <dbReference type="ARBA" id="ARBA00022837"/>
    </source>
</evidence>
<feature type="region of interest" description="Disordered" evidence="11">
    <location>
        <begin position="172"/>
        <end position="210"/>
    </location>
</feature>
<gene>
    <name evidence="12" type="ORF">HBR001_LOCUS3100</name>
</gene>
<dbReference type="InterPro" id="IPR012341">
    <property type="entry name" value="6hp_glycosidase-like_sf"/>
</dbReference>
<sequence length="210" mass="23261">MDSDGLLPVLLDQGSGEATKSKATVGATGNSYCEYLLKQPTLSGENDIRYRSQYMHAVDGIRDKLVSSRNHVDSMFKAHLTRIEQPVKTCYQVCEQIETKLATQIAYASVKESVENGLVVSATDALDLSCPGTVDSRMMVRYRGTKDEKYCAYGREITKAFDLHDVVSIGMTSKVRPSSSPRRKKYRASSSETDGRSQVRRDGSMALINE</sequence>
<dbReference type="GO" id="GO:0005975">
    <property type="term" value="P:carbohydrate metabolic process"/>
    <property type="evidence" value="ECO:0007669"/>
    <property type="project" value="InterPro"/>
</dbReference>
<dbReference type="Pfam" id="PF01532">
    <property type="entry name" value="Glyco_hydro_47"/>
    <property type="match status" value="2"/>
</dbReference>
<evidence type="ECO:0000313" key="13">
    <source>
        <dbReference type="Proteomes" id="UP001162031"/>
    </source>
</evidence>
<comment type="caution">
    <text evidence="12">The sequence shown here is derived from an EMBL/GenBank/DDBJ whole genome shotgun (WGS) entry which is preliminary data.</text>
</comment>
<comment type="catalytic activity">
    <reaction evidence="10">
        <text>N(4)-(alpha-D-Man-(1-&gt;2)-alpha-D-Man-(1-&gt;2)-alpha-D-Man-(1-&gt;3)-[alpha-D-Man-(1-&gt;2)-alpha-D-Man-(1-&gt;3)-[alpha-D-Man-(1-&gt;2)-alpha-D-Man-(1-&gt;6)]-alpha-D-Man-(1-&gt;6)]-beta-D-Man-(1-&gt;4)-beta-D-GlcNAc-(1-&gt;4)-beta-D-GlcNAc)-L-asparaginyl-[protein] (N-glucan mannose isomer 9A1,2,3B1,2,3) + 4 H2O = N(4)-(alpha-D-Man-(1-&gt;3)-[alpha-D-Man-(1-&gt;3)-[alpha-D-Man-(1-&gt;6)]-alpha-D-Man-(1-&gt;6)]-beta-D-Man-(1-&gt;4)-beta-D-GlcNAc-(1-&gt;4)-beta-D-GlcNAc)-L-asparaginyl-[protein] (N-glucan mannose isomer 5A1,2) + 4 beta-D-mannose</text>
        <dbReference type="Rhea" id="RHEA:56008"/>
        <dbReference type="Rhea" id="RHEA-COMP:14356"/>
        <dbReference type="Rhea" id="RHEA-COMP:14367"/>
        <dbReference type="ChEBI" id="CHEBI:15377"/>
        <dbReference type="ChEBI" id="CHEBI:28563"/>
        <dbReference type="ChEBI" id="CHEBI:59087"/>
        <dbReference type="ChEBI" id="CHEBI:139493"/>
        <dbReference type="EC" id="3.2.1.113"/>
    </reaction>
</comment>
<evidence type="ECO:0000313" key="12">
    <source>
        <dbReference type="EMBL" id="CAI5723364.1"/>
    </source>
</evidence>
<evidence type="ECO:0000256" key="1">
    <source>
        <dbReference type="ARBA" id="ARBA00001913"/>
    </source>
</evidence>
<dbReference type="EC" id="3.2.1.113" evidence="4"/>